<dbReference type="EMBL" id="AYYP01000072">
    <property type="protein sequence ID" value="KRM62901.1"/>
    <property type="molecule type" value="Genomic_DNA"/>
</dbReference>
<comment type="caution">
    <text evidence="1">The sequence shown here is derived from an EMBL/GenBank/DDBJ whole genome shotgun (WGS) entry which is preliminary data.</text>
</comment>
<sequence>MKILDLKFLTPNHTVRHLKFENVNTNLDAATLKDCMEQIIALNIFQTTDADGIASPLYGTPVSASYITKDEEIVYSAAQGLVDQPAA</sequence>
<name>A0A0R2A871_9LACO</name>
<accession>A0A0R2A871</accession>
<organism evidence="1 2">
    <name type="scientific">Ligilactobacillus agilis DSM 20509</name>
    <dbReference type="NCBI Taxonomy" id="1423718"/>
    <lineage>
        <taxon>Bacteria</taxon>
        <taxon>Bacillati</taxon>
        <taxon>Bacillota</taxon>
        <taxon>Bacilli</taxon>
        <taxon>Lactobacillales</taxon>
        <taxon>Lactobacillaceae</taxon>
        <taxon>Ligilactobacillus</taxon>
    </lineage>
</organism>
<evidence type="ECO:0000313" key="1">
    <source>
        <dbReference type="EMBL" id="KRM62901.1"/>
    </source>
</evidence>
<gene>
    <name evidence="1" type="ORF">FC14_GL001140</name>
</gene>
<dbReference type="InterPro" id="IPR021321">
    <property type="entry name" value="DUF2922"/>
</dbReference>
<dbReference type="Proteomes" id="UP000051008">
    <property type="component" value="Unassembled WGS sequence"/>
</dbReference>
<keyword evidence="2" id="KW-1185">Reference proteome</keyword>
<dbReference type="RefSeq" id="WP_056977745.1">
    <property type="nucleotide sequence ID" value="NZ_AYYP01000072.1"/>
</dbReference>
<dbReference type="PATRIC" id="fig|1423718.3.peg.1198"/>
<evidence type="ECO:0008006" key="3">
    <source>
        <dbReference type="Google" id="ProtNLM"/>
    </source>
</evidence>
<evidence type="ECO:0000313" key="2">
    <source>
        <dbReference type="Proteomes" id="UP000051008"/>
    </source>
</evidence>
<dbReference type="Pfam" id="PF11148">
    <property type="entry name" value="DUF2922"/>
    <property type="match status" value="1"/>
</dbReference>
<proteinExistence type="predicted"/>
<protein>
    <recommendedName>
        <fullName evidence="3">DUF2922 domain-containing protein</fullName>
    </recommendedName>
</protein>
<reference evidence="1 2" key="1">
    <citation type="journal article" date="2015" name="Genome Announc.">
        <title>Expanding the biotechnology potential of lactobacilli through comparative genomics of 213 strains and associated genera.</title>
        <authorList>
            <person name="Sun Z."/>
            <person name="Harris H.M."/>
            <person name="McCann A."/>
            <person name="Guo C."/>
            <person name="Argimon S."/>
            <person name="Zhang W."/>
            <person name="Yang X."/>
            <person name="Jeffery I.B."/>
            <person name="Cooney J.C."/>
            <person name="Kagawa T.F."/>
            <person name="Liu W."/>
            <person name="Song Y."/>
            <person name="Salvetti E."/>
            <person name="Wrobel A."/>
            <person name="Rasinkangas P."/>
            <person name="Parkhill J."/>
            <person name="Rea M.C."/>
            <person name="O'Sullivan O."/>
            <person name="Ritari J."/>
            <person name="Douillard F.P."/>
            <person name="Paul Ross R."/>
            <person name="Yang R."/>
            <person name="Briner A.E."/>
            <person name="Felis G.E."/>
            <person name="de Vos W.M."/>
            <person name="Barrangou R."/>
            <person name="Klaenhammer T.R."/>
            <person name="Caufield P.W."/>
            <person name="Cui Y."/>
            <person name="Zhang H."/>
            <person name="O'Toole P.W."/>
        </authorList>
    </citation>
    <scope>NUCLEOTIDE SEQUENCE [LARGE SCALE GENOMIC DNA]</scope>
    <source>
        <strain evidence="1 2">DSM 20509</strain>
    </source>
</reference>
<dbReference type="OrthoDB" id="2323347at2"/>
<dbReference type="AlphaFoldDB" id="A0A0R2A871"/>